<keyword evidence="3" id="KW-1185">Reference proteome</keyword>
<dbReference type="GO" id="GO:0003677">
    <property type="term" value="F:DNA binding"/>
    <property type="evidence" value="ECO:0007669"/>
    <property type="project" value="InterPro"/>
</dbReference>
<name>D7B6P1_NOCDD</name>
<dbReference type="STRING" id="446468.Ndas_3931"/>
<dbReference type="OrthoDB" id="3425390at2"/>
<dbReference type="RefSeq" id="WP_013154935.1">
    <property type="nucleotide sequence ID" value="NC_014210.1"/>
</dbReference>
<dbReference type="eggNOG" id="COG1396">
    <property type="taxonomic scope" value="Bacteria"/>
</dbReference>
<accession>D7B6P1</accession>
<dbReference type="Pfam" id="PF19054">
    <property type="entry name" value="DUF5753"/>
    <property type="match status" value="1"/>
</dbReference>
<sequence>MAEPPFPDVLTKFRELNGLSQKQLAHRVHTSVASASRWTNGHALPQLPMAEKLDAELKANGKLLAAWREATTGTTLPEWVRSIADIEMEARTVQVVMPVLVPGYLQSPSYASLLFRSGWPFASDEEIARLTKVRMEVFGRLPRLRVTAVFPVTALTGVDEAVRREQAAHLLDLIGSGRVVVHLVPEGSMLMEPPTPMMAFRLRSGEAVITSDNPDGNVIHAAHMHERLHALITGALAVALPARHSLEVLRELA</sequence>
<gene>
    <name evidence="2" type="ordered locus">Ndas_3931</name>
</gene>
<dbReference type="InterPro" id="IPR010982">
    <property type="entry name" value="Lambda_DNA-bd_dom_sf"/>
</dbReference>
<evidence type="ECO:0000313" key="2">
    <source>
        <dbReference type="EMBL" id="ADH69328.1"/>
    </source>
</evidence>
<dbReference type="GeneID" id="91486478"/>
<dbReference type="EMBL" id="CP002040">
    <property type="protein sequence ID" value="ADH69328.1"/>
    <property type="molecule type" value="Genomic_DNA"/>
</dbReference>
<feature type="domain" description="HTH cro/C1-type" evidence="1">
    <location>
        <begin position="10"/>
        <end position="64"/>
    </location>
</feature>
<dbReference type="SMART" id="SM00530">
    <property type="entry name" value="HTH_XRE"/>
    <property type="match status" value="1"/>
</dbReference>
<dbReference type="Gene3D" id="1.10.260.40">
    <property type="entry name" value="lambda repressor-like DNA-binding domains"/>
    <property type="match status" value="1"/>
</dbReference>
<dbReference type="AlphaFoldDB" id="D7B6P1"/>
<proteinExistence type="predicted"/>
<dbReference type="InterPro" id="IPR043917">
    <property type="entry name" value="DUF5753"/>
</dbReference>
<dbReference type="Proteomes" id="UP000002219">
    <property type="component" value="Chromosome 1"/>
</dbReference>
<dbReference type="CDD" id="cd00093">
    <property type="entry name" value="HTH_XRE"/>
    <property type="match status" value="1"/>
</dbReference>
<reference evidence="2 3" key="1">
    <citation type="journal article" date="2010" name="Stand. Genomic Sci.">
        <title>Complete genome sequence of Nocardiopsis dassonvillei type strain (IMRU 509).</title>
        <authorList>
            <person name="Sun H."/>
            <person name="Lapidus A."/>
            <person name="Nolan M."/>
            <person name="Lucas S."/>
            <person name="Del Rio T.G."/>
            <person name="Tice H."/>
            <person name="Cheng J.F."/>
            <person name="Tapia R."/>
            <person name="Han C."/>
            <person name="Goodwin L."/>
            <person name="Pitluck S."/>
            <person name="Pagani I."/>
            <person name="Ivanova N."/>
            <person name="Mavromatis K."/>
            <person name="Mikhailova N."/>
            <person name="Pati A."/>
            <person name="Chen A."/>
            <person name="Palaniappan K."/>
            <person name="Land M."/>
            <person name="Hauser L."/>
            <person name="Chang Y.J."/>
            <person name="Jeffries C.D."/>
            <person name="Djao O.D."/>
            <person name="Rohde M."/>
            <person name="Sikorski J."/>
            <person name="Goker M."/>
            <person name="Woyke T."/>
            <person name="Bristow J."/>
            <person name="Eisen J.A."/>
            <person name="Markowitz V."/>
            <person name="Hugenholtz P."/>
            <person name="Kyrpides N.C."/>
            <person name="Klenk H.P."/>
        </authorList>
    </citation>
    <scope>NUCLEOTIDE SEQUENCE [LARGE SCALE GENOMIC DNA]</scope>
    <source>
        <strain evidence="3">ATCC 23218 / DSM 43111 / CIP 107115 / JCM 7437 / KCTC 9190 / NBRC 14626 / NCTC 10488 / NRRL B-5397 / IMRU 509</strain>
    </source>
</reference>
<evidence type="ECO:0000313" key="3">
    <source>
        <dbReference type="Proteomes" id="UP000002219"/>
    </source>
</evidence>
<protein>
    <submittedName>
        <fullName evidence="2">Transcriptional regulator, XRE family</fullName>
    </submittedName>
</protein>
<dbReference type="Pfam" id="PF01381">
    <property type="entry name" value="HTH_3"/>
    <property type="match status" value="1"/>
</dbReference>
<dbReference type="InterPro" id="IPR001387">
    <property type="entry name" value="Cro/C1-type_HTH"/>
</dbReference>
<dbReference type="HOGENOM" id="CLU_055817_0_2_11"/>
<evidence type="ECO:0000259" key="1">
    <source>
        <dbReference type="PROSITE" id="PS50943"/>
    </source>
</evidence>
<dbReference type="KEGG" id="nda:Ndas_3931"/>
<dbReference type="SUPFAM" id="SSF47413">
    <property type="entry name" value="lambda repressor-like DNA-binding domains"/>
    <property type="match status" value="1"/>
</dbReference>
<organism evidence="2 3">
    <name type="scientific">Nocardiopsis dassonvillei (strain ATCC 23218 / DSM 43111 / CIP 107115 / JCM 7437 / KCTC 9190 / NBRC 14626 / NCTC 10488 / NRRL B-5397 / IMRU 509)</name>
    <name type="common">Actinomadura dassonvillei</name>
    <dbReference type="NCBI Taxonomy" id="446468"/>
    <lineage>
        <taxon>Bacteria</taxon>
        <taxon>Bacillati</taxon>
        <taxon>Actinomycetota</taxon>
        <taxon>Actinomycetes</taxon>
        <taxon>Streptosporangiales</taxon>
        <taxon>Nocardiopsidaceae</taxon>
        <taxon>Nocardiopsis</taxon>
    </lineage>
</organism>
<dbReference type="PROSITE" id="PS50943">
    <property type="entry name" value="HTH_CROC1"/>
    <property type="match status" value="1"/>
</dbReference>